<dbReference type="WBParaSite" id="EN70_2289">
    <property type="protein sequence ID" value="EN70_2289"/>
    <property type="gene ID" value="EN70_2289"/>
</dbReference>
<evidence type="ECO:0000313" key="2">
    <source>
        <dbReference type="Proteomes" id="UP000095285"/>
    </source>
</evidence>
<evidence type="ECO:0000256" key="1">
    <source>
        <dbReference type="SAM" id="Phobius"/>
    </source>
</evidence>
<keyword evidence="1" id="KW-0812">Transmembrane</keyword>
<feature type="transmembrane region" description="Helical" evidence="1">
    <location>
        <begin position="102"/>
        <end position="123"/>
    </location>
</feature>
<dbReference type="AlphaFoldDB" id="A0A1I7VGF8"/>
<name>A0A1I7VGF8_LOALO</name>
<protein>
    <submittedName>
        <fullName evidence="3">Uncharacterized protein</fullName>
    </submittedName>
</protein>
<evidence type="ECO:0000313" key="3">
    <source>
        <dbReference type="WBParaSite" id="EN70_2289"/>
    </source>
</evidence>
<accession>A0A1I7VGF8</accession>
<sequence length="129" mass="14406">MATNKSIASSFFSCTSVSRLWKALLLGLIMRLAISFLLIQNIIWPWTILYIMSVCKGFFQLSSLCDVDGQFSRSRLRLGLTVDLLSHAGAVVQNIWCFIKDSLVIALSFILFNALFCILTLVFGKCCAL</sequence>
<keyword evidence="1" id="KW-1133">Transmembrane helix</keyword>
<proteinExistence type="predicted"/>
<reference evidence="3" key="2">
    <citation type="submission" date="2016-11" db="UniProtKB">
        <authorList>
            <consortium name="WormBaseParasite"/>
        </authorList>
    </citation>
    <scope>IDENTIFICATION</scope>
</reference>
<organism evidence="2 3">
    <name type="scientific">Loa loa</name>
    <name type="common">Eye worm</name>
    <name type="synonym">Filaria loa</name>
    <dbReference type="NCBI Taxonomy" id="7209"/>
    <lineage>
        <taxon>Eukaryota</taxon>
        <taxon>Metazoa</taxon>
        <taxon>Ecdysozoa</taxon>
        <taxon>Nematoda</taxon>
        <taxon>Chromadorea</taxon>
        <taxon>Rhabditida</taxon>
        <taxon>Spirurina</taxon>
        <taxon>Spiruromorpha</taxon>
        <taxon>Filarioidea</taxon>
        <taxon>Onchocercidae</taxon>
        <taxon>Loa</taxon>
    </lineage>
</organism>
<keyword evidence="2" id="KW-1185">Reference proteome</keyword>
<dbReference type="Proteomes" id="UP000095285">
    <property type="component" value="Unassembled WGS sequence"/>
</dbReference>
<reference evidence="2" key="1">
    <citation type="submission" date="2012-04" db="EMBL/GenBank/DDBJ databases">
        <title>The Genome Sequence of Loa loa.</title>
        <authorList>
            <consortium name="The Broad Institute Genome Sequencing Platform"/>
            <consortium name="Broad Institute Genome Sequencing Center for Infectious Disease"/>
            <person name="Nutman T.B."/>
            <person name="Fink D.L."/>
            <person name="Russ C."/>
            <person name="Young S."/>
            <person name="Zeng Q."/>
            <person name="Gargeya S."/>
            <person name="Alvarado L."/>
            <person name="Berlin A."/>
            <person name="Chapman S.B."/>
            <person name="Chen Z."/>
            <person name="Freedman E."/>
            <person name="Gellesch M."/>
            <person name="Goldberg J."/>
            <person name="Griggs A."/>
            <person name="Gujja S."/>
            <person name="Heilman E.R."/>
            <person name="Heiman D."/>
            <person name="Howarth C."/>
            <person name="Mehta T."/>
            <person name="Neiman D."/>
            <person name="Pearson M."/>
            <person name="Roberts A."/>
            <person name="Saif S."/>
            <person name="Shea T."/>
            <person name="Shenoy N."/>
            <person name="Sisk P."/>
            <person name="Stolte C."/>
            <person name="Sykes S."/>
            <person name="White J."/>
            <person name="Yandava C."/>
            <person name="Haas B."/>
            <person name="Henn M.R."/>
            <person name="Nusbaum C."/>
            <person name="Birren B."/>
        </authorList>
    </citation>
    <scope>NUCLEOTIDE SEQUENCE [LARGE SCALE GENOMIC DNA]</scope>
</reference>
<keyword evidence="1" id="KW-0472">Membrane</keyword>